<dbReference type="EMBL" id="UGSZ01000001">
    <property type="protein sequence ID" value="SUB56426.1"/>
    <property type="molecule type" value="Genomic_DNA"/>
</dbReference>
<accession>A0A379C4A5</accession>
<name>A0A379C4A5_9FIRM</name>
<evidence type="ECO:0000313" key="2">
    <source>
        <dbReference type="EMBL" id="SUB56426.1"/>
    </source>
</evidence>
<dbReference type="STRING" id="1122949.GCA_000378725_00268"/>
<protein>
    <submittedName>
        <fullName evidence="2">Succinyl-diaminopimelate desuccinylase</fullName>
    </submittedName>
</protein>
<dbReference type="InterPro" id="IPR002933">
    <property type="entry name" value="Peptidase_M20"/>
</dbReference>
<dbReference type="PIRSF" id="PIRSF010386">
    <property type="entry name" value="RocB"/>
    <property type="match status" value="1"/>
</dbReference>
<evidence type="ECO:0000313" key="3">
    <source>
        <dbReference type="Proteomes" id="UP000255517"/>
    </source>
</evidence>
<evidence type="ECO:0000256" key="1">
    <source>
        <dbReference type="ARBA" id="ARBA00001947"/>
    </source>
</evidence>
<dbReference type="Pfam" id="PF01546">
    <property type="entry name" value="Peptidase_M20"/>
    <property type="match status" value="1"/>
</dbReference>
<dbReference type="SUPFAM" id="SSF53187">
    <property type="entry name" value="Zn-dependent exopeptidases"/>
    <property type="match status" value="1"/>
</dbReference>
<dbReference type="AlphaFoldDB" id="A0A379C4A5"/>
<proteinExistence type="predicted"/>
<dbReference type="GO" id="GO:0016787">
    <property type="term" value="F:hydrolase activity"/>
    <property type="evidence" value="ECO:0007669"/>
    <property type="project" value="InterPro"/>
</dbReference>
<sequence>MDRSSRIKELLLKYVATVTHTSTELEKNNEKFFSEWFNEIEKSSKLPLHCGFFAVPNDKLNRKIPYAFIIGKSKNTIILIHHTDTVDVEDYGNLKDIAYDPVALNKAYLSGSVDLNKNAKKDLQEGGWILGRGATDMKSGGVMHMALFEEYMTDIDFQGSILLLGLPDEENSSAGMRAAAYLLDKLHNDFGLEYKLTLNGEPHERKNPKNMMIYDGTIGKIMPIFLVRGKLAHVGQVYSGLNPIHILSEIVTRTELNPEFLEKAGNTVAPPCTWLYFKDRKYVYDVSLPIYLGGYMSILPLRRSPKELMERLYNISKESFNIVIKRTNESYKKYCQLSGEKYEPIIYEPKVMYYADLYNEIISSGDDRIISQIKKIESNLTEDVMSSKYSRAEACYKMMEALLNFYEYRGPIIVLGISAPYYPSNNNMDLENKDKMNLLVKKIQSFGKEQLSIGVDIQNYYTGICDLSYSMFPYAQEDIDYIENNMIMWGKSYNIPLNLIKKYSTPVLNIGAWGKDFHKYTERVLEEDLVNRTPKLIDFTIREFLKSK</sequence>
<dbReference type="RefSeq" id="WP_019034298.1">
    <property type="nucleotide sequence ID" value="NZ_UGSZ01000001.1"/>
</dbReference>
<dbReference type="PANTHER" id="PTHR42994">
    <property type="entry name" value="PEPTIDASE T"/>
    <property type="match status" value="1"/>
</dbReference>
<dbReference type="InterPro" id="IPR012166">
    <property type="entry name" value="Uncharacterised_RocB"/>
</dbReference>
<dbReference type="Proteomes" id="UP000255517">
    <property type="component" value="Unassembled WGS sequence"/>
</dbReference>
<comment type="cofactor">
    <cofactor evidence="1">
        <name>Zn(2+)</name>
        <dbReference type="ChEBI" id="CHEBI:29105"/>
    </cofactor>
</comment>
<organism evidence="2 3">
    <name type="scientific">Peptoniphilus lacrimalis</name>
    <dbReference type="NCBI Taxonomy" id="33031"/>
    <lineage>
        <taxon>Bacteria</taxon>
        <taxon>Bacillati</taxon>
        <taxon>Bacillota</taxon>
        <taxon>Tissierellia</taxon>
        <taxon>Tissierellales</taxon>
        <taxon>Peptoniphilaceae</taxon>
        <taxon>Peptoniphilus</taxon>
    </lineage>
</organism>
<gene>
    <name evidence="2" type="ORF">NCTC13149_00197</name>
</gene>
<reference evidence="2 3" key="1">
    <citation type="submission" date="2018-06" db="EMBL/GenBank/DDBJ databases">
        <authorList>
            <consortium name="Pathogen Informatics"/>
            <person name="Doyle S."/>
        </authorList>
    </citation>
    <scope>NUCLEOTIDE SEQUENCE [LARGE SCALE GENOMIC DNA]</scope>
    <source>
        <strain evidence="2 3">NCTC13149</strain>
    </source>
</reference>
<dbReference type="Gene3D" id="3.40.630.10">
    <property type="entry name" value="Zn peptidases"/>
    <property type="match status" value="1"/>
</dbReference>
<dbReference type="OrthoDB" id="9815360at2"/>
<dbReference type="PANTHER" id="PTHR42994:SF2">
    <property type="entry name" value="PEPTIDASE"/>
    <property type="match status" value="1"/>
</dbReference>